<dbReference type="InterPro" id="IPR050902">
    <property type="entry name" value="ABC_Transporter_SBP"/>
</dbReference>
<dbReference type="PANTHER" id="PTHR30535">
    <property type="entry name" value="VITAMIN B12-BINDING PROTEIN"/>
    <property type="match status" value="1"/>
</dbReference>
<dbReference type="SUPFAM" id="SSF53807">
    <property type="entry name" value="Helical backbone' metal receptor"/>
    <property type="match status" value="1"/>
</dbReference>
<dbReference type="CDD" id="cd01144">
    <property type="entry name" value="BtuF"/>
    <property type="match status" value="1"/>
</dbReference>
<evidence type="ECO:0000256" key="1">
    <source>
        <dbReference type="ARBA" id="ARBA00022729"/>
    </source>
</evidence>
<name>A0A370G3L6_9COXI</name>
<keyword evidence="4" id="KW-1185">Reference proteome</keyword>
<dbReference type="EMBL" id="QQAX01000032">
    <property type="protein sequence ID" value="RDI38451.1"/>
    <property type="molecule type" value="Genomic_DNA"/>
</dbReference>
<dbReference type="PROSITE" id="PS50983">
    <property type="entry name" value="FE_B12_PBP"/>
    <property type="match status" value="1"/>
</dbReference>
<protein>
    <submittedName>
        <fullName evidence="3">Iron complex transport system substrate-binding protein</fullName>
    </submittedName>
</protein>
<sequence>MKVKAYLYDKPLLCRHLRWEKTAAWLFISAIFYLLFSPLVYAACEVTDDMGNKVRLNQPAQRIISLAPDITEILFAVGAGQQVVGVISGSDYPEAARHLPEVGSYSGIDLERIISLHPDLIVTWSNTFARQLMALKKMHLPVYTTEPRHLEDVPHTMINLGCLTDRTTSANKAVKQYNARLKAIRERYHAKKPVTVFYQIGSYSLITINKDSWINQVITLCGGRNIFADSRTLAPEVGWEAVVTANPDVIVSSATSEDWKSRWANWPEMAAVKNHLLFTVNPDWIDRAGPRLLDGAAQLCEYLESGRKI</sequence>
<dbReference type="Gene3D" id="3.40.50.1980">
    <property type="entry name" value="Nitrogenase molybdenum iron protein domain"/>
    <property type="match status" value="2"/>
</dbReference>
<feature type="domain" description="Fe/B12 periplasmic-binding" evidence="2">
    <location>
        <begin position="62"/>
        <end position="307"/>
    </location>
</feature>
<gene>
    <name evidence="3" type="ORF">C8D86_13210</name>
</gene>
<dbReference type="GO" id="GO:0071281">
    <property type="term" value="P:cellular response to iron ion"/>
    <property type="evidence" value="ECO:0007669"/>
    <property type="project" value="TreeGrafter"/>
</dbReference>
<comment type="caution">
    <text evidence="3">The sequence shown here is derived from an EMBL/GenBank/DDBJ whole genome shotgun (WGS) entry which is preliminary data.</text>
</comment>
<proteinExistence type="predicted"/>
<dbReference type="InterPro" id="IPR002491">
    <property type="entry name" value="ABC_transptr_periplasmic_BD"/>
</dbReference>
<dbReference type="AlphaFoldDB" id="A0A370G3L6"/>
<keyword evidence="1" id="KW-0732">Signal</keyword>
<dbReference type="Proteomes" id="UP000254720">
    <property type="component" value="Unassembled WGS sequence"/>
</dbReference>
<accession>A0A370G3L6</accession>
<dbReference type="Pfam" id="PF01497">
    <property type="entry name" value="Peripla_BP_2"/>
    <property type="match status" value="1"/>
</dbReference>
<evidence type="ECO:0000313" key="3">
    <source>
        <dbReference type="EMBL" id="RDI38451.1"/>
    </source>
</evidence>
<evidence type="ECO:0000259" key="2">
    <source>
        <dbReference type="PROSITE" id="PS50983"/>
    </source>
</evidence>
<dbReference type="InterPro" id="IPR054828">
    <property type="entry name" value="Vit_B12_bind_prot"/>
</dbReference>
<evidence type="ECO:0000313" key="4">
    <source>
        <dbReference type="Proteomes" id="UP000254720"/>
    </source>
</evidence>
<dbReference type="PANTHER" id="PTHR30535:SF34">
    <property type="entry name" value="MOLYBDATE-BINDING PROTEIN MOLA"/>
    <property type="match status" value="1"/>
</dbReference>
<reference evidence="3 4" key="1">
    <citation type="submission" date="2018-07" db="EMBL/GenBank/DDBJ databases">
        <title>Genomic Encyclopedia of Type Strains, Phase IV (KMG-IV): sequencing the most valuable type-strain genomes for metagenomic binning, comparative biology and taxonomic classification.</title>
        <authorList>
            <person name="Goeker M."/>
        </authorList>
    </citation>
    <scope>NUCLEOTIDE SEQUENCE [LARGE SCALE GENOMIC DNA]</scope>
    <source>
        <strain evidence="3 4">DSM 16500</strain>
    </source>
</reference>
<organism evidence="3 4">
    <name type="scientific">Aquicella lusitana</name>
    <dbReference type="NCBI Taxonomy" id="254246"/>
    <lineage>
        <taxon>Bacteria</taxon>
        <taxon>Pseudomonadati</taxon>
        <taxon>Pseudomonadota</taxon>
        <taxon>Gammaproteobacteria</taxon>
        <taxon>Legionellales</taxon>
        <taxon>Coxiellaceae</taxon>
        <taxon>Aquicella</taxon>
    </lineage>
</organism>
<dbReference type="NCBIfam" id="NF038402">
    <property type="entry name" value="TroA_like"/>
    <property type="match status" value="1"/>
</dbReference>